<keyword evidence="3" id="KW-1185">Reference proteome</keyword>
<accession>A0A448XQS8</accession>
<protein>
    <submittedName>
        <fullName evidence="2">Uncharacterized protein</fullName>
    </submittedName>
</protein>
<evidence type="ECO:0000313" key="3">
    <source>
        <dbReference type="Proteomes" id="UP000784294"/>
    </source>
</evidence>
<gene>
    <name evidence="2" type="ORF">PXEA_LOCUS36053</name>
</gene>
<evidence type="ECO:0000256" key="1">
    <source>
        <dbReference type="SAM" id="MobiDB-lite"/>
    </source>
</evidence>
<organism evidence="2 3">
    <name type="scientific">Protopolystoma xenopodis</name>
    <dbReference type="NCBI Taxonomy" id="117903"/>
    <lineage>
        <taxon>Eukaryota</taxon>
        <taxon>Metazoa</taxon>
        <taxon>Spiralia</taxon>
        <taxon>Lophotrochozoa</taxon>
        <taxon>Platyhelminthes</taxon>
        <taxon>Monogenea</taxon>
        <taxon>Polyopisthocotylea</taxon>
        <taxon>Polystomatidea</taxon>
        <taxon>Polystomatidae</taxon>
        <taxon>Protopolystoma</taxon>
    </lineage>
</organism>
<proteinExistence type="predicted"/>
<reference evidence="2" key="1">
    <citation type="submission" date="2018-11" db="EMBL/GenBank/DDBJ databases">
        <authorList>
            <consortium name="Pathogen Informatics"/>
        </authorList>
    </citation>
    <scope>NUCLEOTIDE SEQUENCE</scope>
</reference>
<sequence>MAIRFANGQPKRYENAESLGRENGSGQPVAKRSLTDAPDVITHHMNPLGMLHTSEMETGTGAPSSLLMAIFVFARAIPSQLVWGCCLDNSWS</sequence>
<name>A0A448XQS8_9PLAT</name>
<evidence type="ECO:0000313" key="2">
    <source>
        <dbReference type="EMBL" id="VEL42613.1"/>
    </source>
</evidence>
<feature type="region of interest" description="Disordered" evidence="1">
    <location>
        <begin position="1"/>
        <end position="37"/>
    </location>
</feature>
<dbReference type="AlphaFoldDB" id="A0A448XQS8"/>
<dbReference type="EMBL" id="CAAALY010275431">
    <property type="protein sequence ID" value="VEL42613.1"/>
    <property type="molecule type" value="Genomic_DNA"/>
</dbReference>
<dbReference type="Proteomes" id="UP000784294">
    <property type="component" value="Unassembled WGS sequence"/>
</dbReference>
<comment type="caution">
    <text evidence="2">The sequence shown here is derived from an EMBL/GenBank/DDBJ whole genome shotgun (WGS) entry which is preliminary data.</text>
</comment>